<dbReference type="Gene3D" id="1.10.600.10">
    <property type="entry name" value="Farnesyl Diphosphate Synthase"/>
    <property type="match status" value="1"/>
</dbReference>
<protein>
    <submittedName>
        <fullName evidence="6">Uncharacterized protein</fullName>
    </submittedName>
</protein>
<evidence type="ECO:0000256" key="2">
    <source>
        <dbReference type="ARBA" id="ARBA00022723"/>
    </source>
</evidence>
<feature type="domain" description="Terpene synthase metal-binding" evidence="5">
    <location>
        <begin position="262"/>
        <end position="333"/>
    </location>
</feature>
<evidence type="ECO:0000259" key="4">
    <source>
        <dbReference type="Pfam" id="PF01397"/>
    </source>
</evidence>
<gene>
    <name evidence="6" type="ORF">Cgig2_006881</name>
</gene>
<dbReference type="Pfam" id="PF03936">
    <property type="entry name" value="Terpene_synth_C"/>
    <property type="match status" value="1"/>
</dbReference>
<dbReference type="Gene3D" id="1.50.10.130">
    <property type="entry name" value="Terpene synthase, N-terminal domain"/>
    <property type="match status" value="1"/>
</dbReference>
<dbReference type="InterPro" id="IPR005630">
    <property type="entry name" value="Terpene_synthase_metal-bd"/>
</dbReference>
<dbReference type="InterPro" id="IPR036965">
    <property type="entry name" value="Terpene_synth_N_sf"/>
</dbReference>
<name>A0A9Q1K478_9CARY</name>
<comment type="caution">
    <text evidence="6">The sequence shown here is derived from an EMBL/GenBank/DDBJ whole genome shotgun (WGS) entry which is preliminary data.</text>
</comment>
<dbReference type="InterPro" id="IPR008930">
    <property type="entry name" value="Terpenoid_cyclase/PrenylTrfase"/>
</dbReference>
<dbReference type="SUPFAM" id="SSF48576">
    <property type="entry name" value="Terpenoid synthases"/>
    <property type="match status" value="1"/>
</dbReference>
<keyword evidence="2" id="KW-0479">Metal-binding</keyword>
<evidence type="ECO:0000256" key="1">
    <source>
        <dbReference type="ARBA" id="ARBA00001946"/>
    </source>
</evidence>
<keyword evidence="3" id="KW-0456">Lyase</keyword>
<dbReference type="EMBL" id="JAKOGI010000356">
    <property type="protein sequence ID" value="KAJ8436194.1"/>
    <property type="molecule type" value="Genomic_DNA"/>
</dbReference>
<evidence type="ECO:0000313" key="6">
    <source>
        <dbReference type="EMBL" id="KAJ8436194.1"/>
    </source>
</evidence>
<dbReference type="InterPro" id="IPR008949">
    <property type="entry name" value="Isoprenoid_synthase_dom_sf"/>
</dbReference>
<evidence type="ECO:0000256" key="3">
    <source>
        <dbReference type="ARBA" id="ARBA00023239"/>
    </source>
</evidence>
<sequence>MENSTGAAGQNASSKGIKNCPPAQFHPDLWGDCFLNYTPPTQDIICREEHALDELKKEVRKKLLIAIENPKDKLGFIDAIERLGVAHHFEEEIGIILQEFPDNYNQKNGLYKDDLYYVSLRFRLLRQHSFFASSDQKNIFKDGLMPMDSQDLLSLYEATYLRVHGEDILDEALEVTKTKLEELVPHLAPSLAKQVLHALSRPLRKALPRIHAREFMSSYQEDEFHDQLDFNILQRQHRQELSIVSRYNTSSIDLTERIIWRKKVNVAVNFPLARDRLPECYFWMVGVYYEPQYALGRKFLTKLAAMSLVLDDLFDNVYGIQAELELFTQAIQR</sequence>
<dbReference type="GO" id="GO:0010333">
    <property type="term" value="F:terpene synthase activity"/>
    <property type="evidence" value="ECO:0007669"/>
    <property type="project" value="InterPro"/>
</dbReference>
<dbReference type="SUPFAM" id="SSF48239">
    <property type="entry name" value="Terpenoid cyclases/Protein prenyltransferases"/>
    <property type="match status" value="1"/>
</dbReference>
<accession>A0A9Q1K478</accession>
<feature type="domain" description="Terpene synthase N-terminal" evidence="4">
    <location>
        <begin position="30"/>
        <end position="199"/>
    </location>
</feature>
<keyword evidence="7" id="KW-1185">Reference proteome</keyword>
<organism evidence="6 7">
    <name type="scientific">Carnegiea gigantea</name>
    <dbReference type="NCBI Taxonomy" id="171969"/>
    <lineage>
        <taxon>Eukaryota</taxon>
        <taxon>Viridiplantae</taxon>
        <taxon>Streptophyta</taxon>
        <taxon>Embryophyta</taxon>
        <taxon>Tracheophyta</taxon>
        <taxon>Spermatophyta</taxon>
        <taxon>Magnoliopsida</taxon>
        <taxon>eudicotyledons</taxon>
        <taxon>Gunneridae</taxon>
        <taxon>Pentapetalae</taxon>
        <taxon>Caryophyllales</taxon>
        <taxon>Cactineae</taxon>
        <taxon>Cactaceae</taxon>
        <taxon>Cactoideae</taxon>
        <taxon>Echinocereeae</taxon>
        <taxon>Carnegiea</taxon>
    </lineage>
</organism>
<dbReference type="InterPro" id="IPR001906">
    <property type="entry name" value="Terpene_synth_N"/>
</dbReference>
<dbReference type="AlphaFoldDB" id="A0A9Q1K478"/>
<dbReference type="Proteomes" id="UP001153076">
    <property type="component" value="Unassembled WGS sequence"/>
</dbReference>
<evidence type="ECO:0000259" key="5">
    <source>
        <dbReference type="Pfam" id="PF03936"/>
    </source>
</evidence>
<dbReference type="OrthoDB" id="1877784at2759"/>
<comment type="cofactor">
    <cofactor evidence="1">
        <name>Mg(2+)</name>
        <dbReference type="ChEBI" id="CHEBI:18420"/>
    </cofactor>
</comment>
<dbReference type="PANTHER" id="PTHR31225">
    <property type="entry name" value="OS04G0344100 PROTEIN-RELATED"/>
    <property type="match status" value="1"/>
</dbReference>
<proteinExistence type="predicted"/>
<evidence type="ECO:0000313" key="7">
    <source>
        <dbReference type="Proteomes" id="UP001153076"/>
    </source>
</evidence>
<dbReference type="PANTHER" id="PTHR31225:SF221">
    <property type="entry name" value="(-)-GERMACRENE D SYNTHASE"/>
    <property type="match status" value="1"/>
</dbReference>
<dbReference type="Pfam" id="PF01397">
    <property type="entry name" value="Terpene_synth"/>
    <property type="match status" value="1"/>
</dbReference>
<dbReference type="InterPro" id="IPR050148">
    <property type="entry name" value="Terpene_synthase-like"/>
</dbReference>
<reference evidence="6" key="1">
    <citation type="submission" date="2022-04" db="EMBL/GenBank/DDBJ databases">
        <title>Carnegiea gigantea Genome sequencing and assembly v2.</title>
        <authorList>
            <person name="Copetti D."/>
            <person name="Sanderson M.J."/>
            <person name="Burquez A."/>
            <person name="Wojciechowski M.F."/>
        </authorList>
    </citation>
    <scope>NUCLEOTIDE SEQUENCE</scope>
    <source>
        <strain evidence="6">SGP5-SGP5p</strain>
        <tissue evidence="6">Aerial part</tissue>
    </source>
</reference>
<dbReference type="GO" id="GO:0000287">
    <property type="term" value="F:magnesium ion binding"/>
    <property type="evidence" value="ECO:0007669"/>
    <property type="project" value="InterPro"/>
</dbReference>
<dbReference type="GO" id="GO:0016114">
    <property type="term" value="P:terpenoid biosynthetic process"/>
    <property type="evidence" value="ECO:0007669"/>
    <property type="project" value="InterPro"/>
</dbReference>